<feature type="signal peptide" evidence="1">
    <location>
        <begin position="1"/>
        <end position="18"/>
    </location>
</feature>
<feature type="chain" id="PRO_5047377258" evidence="1">
    <location>
        <begin position="19"/>
        <end position="105"/>
    </location>
</feature>
<evidence type="ECO:0000256" key="1">
    <source>
        <dbReference type="SAM" id="SignalP"/>
    </source>
</evidence>
<organism evidence="2 3">
    <name type="scientific">Stylosanthes scabra</name>
    <dbReference type="NCBI Taxonomy" id="79078"/>
    <lineage>
        <taxon>Eukaryota</taxon>
        <taxon>Viridiplantae</taxon>
        <taxon>Streptophyta</taxon>
        <taxon>Embryophyta</taxon>
        <taxon>Tracheophyta</taxon>
        <taxon>Spermatophyta</taxon>
        <taxon>Magnoliopsida</taxon>
        <taxon>eudicotyledons</taxon>
        <taxon>Gunneridae</taxon>
        <taxon>Pentapetalae</taxon>
        <taxon>rosids</taxon>
        <taxon>fabids</taxon>
        <taxon>Fabales</taxon>
        <taxon>Fabaceae</taxon>
        <taxon>Papilionoideae</taxon>
        <taxon>50 kb inversion clade</taxon>
        <taxon>dalbergioids sensu lato</taxon>
        <taxon>Dalbergieae</taxon>
        <taxon>Pterocarpus clade</taxon>
        <taxon>Stylosanthes</taxon>
    </lineage>
</organism>
<accession>A0ABU6YDI0</accession>
<comment type="caution">
    <text evidence="2">The sequence shown here is derived from an EMBL/GenBank/DDBJ whole genome shotgun (WGS) entry which is preliminary data.</text>
</comment>
<keyword evidence="3" id="KW-1185">Reference proteome</keyword>
<gene>
    <name evidence="2" type="ORF">PIB30_035614</name>
</gene>
<sequence>MAVVVITIHLLLPTSITSTLELRLMHRLWLRKAHHFLDVSMLILRYGPLKMNDETYVSQRVNGGIFGINFPTSGNNKLSDVTALKKRQCHEIAAHDDLMETPNYE</sequence>
<name>A0ABU6YDI0_9FABA</name>
<keyword evidence="1" id="KW-0732">Signal</keyword>
<reference evidence="2 3" key="1">
    <citation type="journal article" date="2023" name="Plants (Basel)">
        <title>Bridging the Gap: Combining Genomics and Transcriptomics Approaches to Understand Stylosanthes scabra, an Orphan Legume from the Brazilian Caatinga.</title>
        <authorList>
            <person name="Ferreira-Neto J.R.C."/>
            <person name="da Silva M.D."/>
            <person name="Binneck E."/>
            <person name="de Melo N.F."/>
            <person name="da Silva R.H."/>
            <person name="de Melo A.L.T.M."/>
            <person name="Pandolfi V."/>
            <person name="Bustamante F.O."/>
            <person name="Brasileiro-Vidal A.C."/>
            <person name="Benko-Iseppon A.M."/>
        </authorList>
    </citation>
    <scope>NUCLEOTIDE SEQUENCE [LARGE SCALE GENOMIC DNA]</scope>
    <source>
        <tissue evidence="2">Leaves</tissue>
    </source>
</reference>
<evidence type="ECO:0000313" key="3">
    <source>
        <dbReference type="Proteomes" id="UP001341840"/>
    </source>
</evidence>
<proteinExistence type="predicted"/>
<protein>
    <submittedName>
        <fullName evidence="2">Uncharacterized protein</fullName>
    </submittedName>
</protein>
<dbReference type="EMBL" id="JASCZI010241826">
    <property type="protein sequence ID" value="MED6207410.1"/>
    <property type="molecule type" value="Genomic_DNA"/>
</dbReference>
<dbReference type="Proteomes" id="UP001341840">
    <property type="component" value="Unassembled WGS sequence"/>
</dbReference>
<evidence type="ECO:0000313" key="2">
    <source>
        <dbReference type="EMBL" id="MED6207410.1"/>
    </source>
</evidence>